<gene>
    <name evidence="2" type="ORF">EX30DRAFT_253389</name>
</gene>
<evidence type="ECO:0000313" key="2">
    <source>
        <dbReference type="EMBL" id="TGZ81683.1"/>
    </source>
</evidence>
<dbReference type="EMBL" id="ML220118">
    <property type="protein sequence ID" value="TGZ81683.1"/>
    <property type="molecule type" value="Genomic_DNA"/>
</dbReference>
<evidence type="ECO:0000313" key="3">
    <source>
        <dbReference type="Proteomes" id="UP000298138"/>
    </source>
</evidence>
<protein>
    <submittedName>
        <fullName evidence="2">Uncharacterized protein</fullName>
    </submittedName>
</protein>
<accession>A0A4S2MYN5</accession>
<keyword evidence="1" id="KW-0472">Membrane</keyword>
<name>A0A4S2MYN5_9PEZI</name>
<proteinExistence type="predicted"/>
<keyword evidence="1" id="KW-0812">Transmembrane</keyword>
<keyword evidence="3" id="KW-1185">Reference proteome</keyword>
<organism evidence="2 3">
    <name type="scientific">Ascodesmis nigricans</name>
    <dbReference type="NCBI Taxonomy" id="341454"/>
    <lineage>
        <taxon>Eukaryota</taxon>
        <taxon>Fungi</taxon>
        <taxon>Dikarya</taxon>
        <taxon>Ascomycota</taxon>
        <taxon>Pezizomycotina</taxon>
        <taxon>Pezizomycetes</taxon>
        <taxon>Pezizales</taxon>
        <taxon>Ascodesmidaceae</taxon>
        <taxon>Ascodesmis</taxon>
    </lineage>
</organism>
<feature type="transmembrane region" description="Helical" evidence="1">
    <location>
        <begin position="13"/>
        <end position="30"/>
    </location>
</feature>
<dbReference type="AlphaFoldDB" id="A0A4S2MYN5"/>
<evidence type="ECO:0000256" key="1">
    <source>
        <dbReference type="SAM" id="Phobius"/>
    </source>
</evidence>
<reference evidence="2 3" key="1">
    <citation type="submission" date="2019-04" db="EMBL/GenBank/DDBJ databases">
        <title>Comparative genomics and transcriptomics to analyze fruiting body development in filamentous ascomycetes.</title>
        <authorList>
            <consortium name="DOE Joint Genome Institute"/>
            <person name="Lutkenhaus R."/>
            <person name="Traeger S."/>
            <person name="Breuer J."/>
            <person name="Kuo A."/>
            <person name="Lipzen A."/>
            <person name="Pangilinan J."/>
            <person name="Dilworth D."/>
            <person name="Sandor L."/>
            <person name="Poggeler S."/>
            <person name="Barry K."/>
            <person name="Grigoriev I.V."/>
            <person name="Nowrousian M."/>
        </authorList>
    </citation>
    <scope>NUCLEOTIDE SEQUENCE [LARGE SCALE GENOMIC DNA]</scope>
    <source>
        <strain evidence="2 3">CBS 389.68</strain>
    </source>
</reference>
<dbReference type="InParanoid" id="A0A4S2MYN5"/>
<sequence>MRLKSHITAEARASSYFSTSLLSIGFLYPIRNLSMSIYMHSLNPHYPLQQRNCHRNGRCNTEESSRNTPRSTLSIGRILGRILLRLS</sequence>
<dbReference type="Proteomes" id="UP000298138">
    <property type="component" value="Unassembled WGS sequence"/>
</dbReference>
<keyword evidence="1" id="KW-1133">Transmembrane helix</keyword>